<organism evidence="7 8">
    <name type="scientific">Corymbia citriodora subsp. variegata</name>
    <dbReference type="NCBI Taxonomy" id="360336"/>
    <lineage>
        <taxon>Eukaryota</taxon>
        <taxon>Viridiplantae</taxon>
        <taxon>Streptophyta</taxon>
        <taxon>Embryophyta</taxon>
        <taxon>Tracheophyta</taxon>
        <taxon>Spermatophyta</taxon>
        <taxon>Magnoliopsida</taxon>
        <taxon>eudicotyledons</taxon>
        <taxon>Gunneridae</taxon>
        <taxon>Pentapetalae</taxon>
        <taxon>rosids</taxon>
        <taxon>malvids</taxon>
        <taxon>Myrtales</taxon>
        <taxon>Myrtaceae</taxon>
        <taxon>Myrtoideae</taxon>
        <taxon>Eucalypteae</taxon>
        <taxon>Corymbia</taxon>
    </lineage>
</organism>
<comment type="subcellular location">
    <subcellularLocation>
        <location evidence="1">Mitochondrion</location>
    </subcellularLocation>
</comment>
<dbReference type="Gramene" id="rna-gnl|WGS:JABURB|Cocit.L5662.1">
    <property type="protein sequence ID" value="cds-KAF7845997.1"/>
    <property type="gene ID" value="gene-BT93_L5662"/>
</dbReference>
<dbReference type="Proteomes" id="UP000806378">
    <property type="component" value="Unassembled WGS sequence"/>
</dbReference>
<evidence type="ECO:0000313" key="7">
    <source>
        <dbReference type="EMBL" id="KAF7845997.1"/>
    </source>
</evidence>
<keyword evidence="3" id="KW-0689">Ribosomal protein</keyword>
<dbReference type="OrthoDB" id="3260152at2759"/>
<evidence type="ECO:0000256" key="3">
    <source>
        <dbReference type="ARBA" id="ARBA00022980"/>
    </source>
</evidence>
<protein>
    <recommendedName>
        <fullName evidence="6">Small ribosomal subunit protein uS3m</fullName>
    </recommendedName>
</protein>
<dbReference type="SUPFAM" id="SSF54821">
    <property type="entry name" value="Ribosomal protein S3 C-terminal domain"/>
    <property type="match status" value="1"/>
</dbReference>
<dbReference type="GO" id="GO:0003735">
    <property type="term" value="F:structural constituent of ribosome"/>
    <property type="evidence" value="ECO:0007669"/>
    <property type="project" value="InterPro"/>
</dbReference>
<evidence type="ECO:0000256" key="1">
    <source>
        <dbReference type="ARBA" id="ARBA00004173"/>
    </source>
</evidence>
<comment type="similarity">
    <text evidence="2">Belongs to the universal ribosomal protein uS3 family.</text>
</comment>
<gene>
    <name evidence="7" type="ORF">BT93_L5662</name>
</gene>
<name>A0A8T0CF32_CORYI</name>
<dbReference type="GO" id="GO:0005739">
    <property type="term" value="C:mitochondrion"/>
    <property type="evidence" value="ECO:0007669"/>
    <property type="project" value="UniProtKB-SubCell"/>
</dbReference>
<keyword evidence="8" id="KW-1185">Reference proteome</keyword>
<evidence type="ECO:0000256" key="5">
    <source>
        <dbReference type="ARBA" id="ARBA00023274"/>
    </source>
</evidence>
<comment type="caution">
    <text evidence="7">The sequence shown here is derived from an EMBL/GenBank/DDBJ whole genome shotgun (WGS) entry which is preliminary data.</text>
</comment>
<evidence type="ECO:0000256" key="6">
    <source>
        <dbReference type="ARBA" id="ARBA00035157"/>
    </source>
</evidence>
<dbReference type="EMBL" id="MU096640">
    <property type="protein sequence ID" value="KAF7845997.1"/>
    <property type="molecule type" value="Genomic_DNA"/>
</dbReference>
<keyword evidence="5" id="KW-0687">Ribonucleoprotein</keyword>
<dbReference type="Gene3D" id="3.30.1140.32">
    <property type="entry name" value="Ribosomal protein S3, C-terminal domain"/>
    <property type="match status" value="1"/>
</dbReference>
<dbReference type="GO" id="GO:0006412">
    <property type="term" value="P:translation"/>
    <property type="evidence" value="ECO:0007669"/>
    <property type="project" value="InterPro"/>
</dbReference>
<dbReference type="Pfam" id="PF05316">
    <property type="entry name" value="VAR1"/>
    <property type="match status" value="1"/>
</dbReference>
<proteinExistence type="inferred from homology"/>
<reference evidence="7" key="1">
    <citation type="submission" date="2020-05" db="EMBL/GenBank/DDBJ databases">
        <title>WGS assembly of Corymbia citriodora subspecies variegata.</title>
        <authorList>
            <person name="Barry K."/>
            <person name="Hundley H."/>
            <person name="Shu S."/>
            <person name="Jenkins J."/>
            <person name="Grimwood J."/>
            <person name="Baten A."/>
        </authorList>
    </citation>
    <scope>NUCLEOTIDE SEQUENCE</scope>
    <source>
        <strain evidence="7">CV2-018</strain>
    </source>
</reference>
<dbReference type="InterPro" id="IPR007980">
    <property type="entry name" value="Ribosomal_uS3m_fun"/>
</dbReference>
<evidence type="ECO:0000313" key="8">
    <source>
        <dbReference type="Proteomes" id="UP000806378"/>
    </source>
</evidence>
<dbReference type="GO" id="GO:1990904">
    <property type="term" value="C:ribonucleoprotein complex"/>
    <property type="evidence" value="ECO:0007669"/>
    <property type="project" value="UniProtKB-KW"/>
</dbReference>
<dbReference type="AlphaFoldDB" id="A0A8T0CF32"/>
<sequence length="216" mass="24537">MNPYTRKEHISQTTRGYSMQHFNASNNMAKENNVSSLIQSYILSIKNPSLLCSKPKYTYTSTKVTVQVFYYVSRRGKDTFGNKGTQSLFSLSDSLVSIYGKEVSLIFTRVHYPYLNSYIFAQYLAHNSPSNTFVRFQDSILTYPSRNASKLPASICGIKIEVSGRLVTEAVVPRISKKSYQYGSAANALIDYSKFTTKNFLGSFTIKVWIMQRIIN</sequence>
<keyword evidence="4" id="KW-0496">Mitochondrion</keyword>
<accession>A0A8T0CF32</accession>
<dbReference type="GO" id="GO:0005840">
    <property type="term" value="C:ribosome"/>
    <property type="evidence" value="ECO:0007669"/>
    <property type="project" value="UniProtKB-KW"/>
</dbReference>
<evidence type="ECO:0000256" key="2">
    <source>
        <dbReference type="ARBA" id="ARBA00010761"/>
    </source>
</evidence>
<evidence type="ECO:0000256" key="4">
    <source>
        <dbReference type="ARBA" id="ARBA00023128"/>
    </source>
</evidence>
<dbReference type="InterPro" id="IPR036419">
    <property type="entry name" value="Ribosomal_S3_C_sf"/>
</dbReference>